<dbReference type="EC" id="3.5.1.4" evidence="3"/>
<dbReference type="InterPro" id="IPR000120">
    <property type="entry name" value="Amidase"/>
</dbReference>
<dbReference type="InterPro" id="IPR036928">
    <property type="entry name" value="AS_sf"/>
</dbReference>
<feature type="domain" description="Amidase" evidence="2">
    <location>
        <begin position="36"/>
        <end position="325"/>
    </location>
</feature>
<sequence length="480" mass="51576">MGTHDSRSGMNPTDLAFTPALEQARLIRQKIVSPLELTELYLERIEHLNPQLGAYVTVMAEMALADAKAKTEQLAGHPSEFPPFFGVPVSVKDLNPVAGVPCAYGIKAARNLVPAQDDYVVTQLRQAGCILLGKTATSQLGSLPYTEPPGFPPARNPWRLEHTPGGSSGGAAAALAAGLCAIAQGSDGGGSIRGPAFCCGLVGLKASRGRISFAPAGERLEGLAINGPLGRTVADAAALLDVLSGYVVGDPYWLPAPEPSFLTMTQQPLLDSLRIGFATAFPPLGEADVDCQAAVQETAHRLAELGHIVEAITFPDLGQLIDPFVTVWQGVLVEAAVPWLVLERMNRWLFWRAFWQRTGPYLRAVSKLPTNRSREIVAFCQPYDVVLLPTYMHPAIRIGEWRHQRPRQILENIIHWIAPCPPFNASGQPAIAVPTGFTAQGLPLGVQLVGRPADEATLVALAAQLEAQHPWSHQRPAMAI</sequence>
<dbReference type="EMBL" id="CP021983">
    <property type="protein sequence ID" value="ASC69180.1"/>
    <property type="molecule type" value="Genomic_DNA"/>
</dbReference>
<organism evidence="3 4">
    <name type="scientific">Halomicronema hongdechloris C2206</name>
    <dbReference type="NCBI Taxonomy" id="1641165"/>
    <lineage>
        <taxon>Bacteria</taxon>
        <taxon>Bacillati</taxon>
        <taxon>Cyanobacteriota</taxon>
        <taxon>Cyanophyceae</taxon>
        <taxon>Nodosilineales</taxon>
        <taxon>Nodosilineaceae</taxon>
        <taxon>Halomicronema</taxon>
    </lineage>
</organism>
<dbReference type="InterPro" id="IPR020556">
    <property type="entry name" value="Amidase_CS"/>
</dbReference>
<gene>
    <name evidence="3" type="ORF">XM38_001060</name>
</gene>
<protein>
    <submittedName>
        <fullName evidence="3">Amidase</fullName>
        <ecNumber evidence="3">3.5.1.4</ecNumber>
    </submittedName>
</protein>
<dbReference type="PANTHER" id="PTHR11895:SF7">
    <property type="entry name" value="GLUTAMYL-TRNA(GLN) AMIDOTRANSFERASE SUBUNIT A, MITOCHONDRIAL"/>
    <property type="match status" value="1"/>
</dbReference>
<keyword evidence="3" id="KW-0378">Hydrolase</keyword>
<keyword evidence="4" id="KW-1185">Reference proteome</keyword>
<feature type="domain" description="Amidase" evidence="2">
    <location>
        <begin position="361"/>
        <end position="458"/>
    </location>
</feature>
<name>A0A1Z3HFX2_9CYAN</name>
<dbReference type="InterPro" id="IPR023631">
    <property type="entry name" value="Amidase_dom"/>
</dbReference>
<comment type="similarity">
    <text evidence="1">Belongs to the amidase family.</text>
</comment>
<evidence type="ECO:0000259" key="2">
    <source>
        <dbReference type="Pfam" id="PF01425"/>
    </source>
</evidence>
<evidence type="ECO:0000256" key="1">
    <source>
        <dbReference type="ARBA" id="ARBA00009199"/>
    </source>
</evidence>
<dbReference type="Pfam" id="PF01425">
    <property type="entry name" value="Amidase"/>
    <property type="match status" value="2"/>
</dbReference>
<dbReference type="Proteomes" id="UP000191901">
    <property type="component" value="Chromosome"/>
</dbReference>
<dbReference type="PROSITE" id="PS00571">
    <property type="entry name" value="AMIDASES"/>
    <property type="match status" value="1"/>
</dbReference>
<dbReference type="SUPFAM" id="SSF75304">
    <property type="entry name" value="Amidase signature (AS) enzymes"/>
    <property type="match status" value="1"/>
</dbReference>
<dbReference type="KEGG" id="hhg:XM38_001060"/>
<accession>A0A1Z3HFX2</accession>
<dbReference type="PANTHER" id="PTHR11895">
    <property type="entry name" value="TRANSAMIDASE"/>
    <property type="match status" value="1"/>
</dbReference>
<evidence type="ECO:0000313" key="4">
    <source>
        <dbReference type="Proteomes" id="UP000191901"/>
    </source>
</evidence>
<dbReference type="Gene3D" id="3.90.1300.10">
    <property type="entry name" value="Amidase signature (AS) domain"/>
    <property type="match status" value="1"/>
</dbReference>
<dbReference type="STRING" id="1641165.XM38_20870"/>
<evidence type="ECO:0000313" key="3">
    <source>
        <dbReference type="EMBL" id="ASC69180.1"/>
    </source>
</evidence>
<proteinExistence type="inferred from homology"/>
<dbReference type="AlphaFoldDB" id="A0A1Z3HFX2"/>
<dbReference type="GO" id="GO:0004040">
    <property type="term" value="F:amidase activity"/>
    <property type="evidence" value="ECO:0007669"/>
    <property type="project" value="UniProtKB-EC"/>
</dbReference>
<reference evidence="3 4" key="1">
    <citation type="journal article" date="2016" name="Biochim. Biophys. Acta">
        <title>Characterization of red-shifted phycobilisomes isolated from the chlorophyll f-containing cyanobacterium Halomicronema hongdechloris.</title>
        <authorList>
            <person name="Li Y."/>
            <person name="Lin Y."/>
            <person name="Garvey C.J."/>
            <person name="Birch D."/>
            <person name="Corkery R.W."/>
            <person name="Loughlin P.C."/>
            <person name="Scheer H."/>
            <person name="Willows R.D."/>
            <person name="Chen M."/>
        </authorList>
    </citation>
    <scope>NUCLEOTIDE SEQUENCE [LARGE SCALE GENOMIC DNA]</scope>
    <source>
        <strain evidence="3 4">C2206</strain>
    </source>
</reference>